<proteinExistence type="predicted"/>
<dbReference type="KEGG" id="kpul:GXN76_14450"/>
<dbReference type="InterPro" id="IPR017146">
    <property type="entry name" value="Lanti_2_LanM"/>
</dbReference>
<evidence type="ECO:0000313" key="2">
    <source>
        <dbReference type="EMBL" id="QKG85534.1"/>
    </source>
</evidence>
<keyword evidence="3" id="KW-1185">Reference proteome</keyword>
<dbReference type="Proteomes" id="UP000503088">
    <property type="component" value="Chromosome"/>
</dbReference>
<dbReference type="AlphaFoldDB" id="A0A7D4CHJ2"/>
<dbReference type="PIRSF" id="PIRSF037228">
    <property type="entry name" value="Lant_mod_RumM"/>
    <property type="match status" value="1"/>
</dbReference>
<sequence length="716" mass="82638">MYTMAVGECWKGALFLSERTNNNSFITVEGQKRLEQWKKLIQCEYLTLDECLSIEGINSRQLCQMLSSKEEYLENEQTFRLDWVEGLNEIISGKYDDVHIPEVPINPFFYSFLKRFLQYAYQNLIKKLMTTKQVTILTPQIVQNLLTELANELSSISTRTLVLELNVARVSGRLHGNTSEDRLKYYVDVLLKDKDYLARLLQEYSVLSRLLITRTKFWIRNILDLIGRFGADFNTLEGFFGKGKLGKLARIQIQGIGDSHHEGRSVGILTFASGTKLVYKPRSLEVDLQFNDLIQTINDWGLRYPLKTAVTFNRGNYGWMEFIKEIECNTPQEIKKFYWRMGSYLAILYTLNAVDFHYENIIAAGEFPIIVDLETLLHNNSRFQSDNTAYQNAQDLIRQSVLSIGLLPGAFWEKGNRKGIDMSGLGGQEGQVHPIKSPVLTDFYKDTAHIKGKYLTLSLKNNQARYKGRVINSEDFMDDIIIGFTETYQLLKNHKEMLTTEIKKFANIEVRQILRPTQRYSSLRNISFHPDFLRDGLDREMILHKLWIDYSVYRDLKQVICSEKKDMLLGDIPIFNSKPGQRHLLDSRKKVLYNFFPYSALDASLKKINNLSLVDCEQQVRYIRSAMCRLKESSIKNSEEKIYSIKYCNSYNRNAFLKEAIHIGEYILDTAITGNYKGEKDLCWIGYGSINDQESESGVSPVGTSLYEGVLGIALF</sequence>
<evidence type="ECO:0000313" key="3">
    <source>
        <dbReference type="Proteomes" id="UP000503088"/>
    </source>
</evidence>
<dbReference type="NCBIfam" id="TIGR03897">
    <property type="entry name" value="lanti_2_LanM"/>
    <property type="match status" value="1"/>
</dbReference>
<organism evidence="2 3">
    <name type="scientific">Kroppenstedtia pulmonis</name>
    <dbReference type="NCBI Taxonomy" id="1380685"/>
    <lineage>
        <taxon>Bacteria</taxon>
        <taxon>Bacillati</taxon>
        <taxon>Bacillota</taxon>
        <taxon>Bacilli</taxon>
        <taxon>Bacillales</taxon>
        <taxon>Thermoactinomycetaceae</taxon>
        <taxon>Kroppenstedtia</taxon>
    </lineage>
</organism>
<dbReference type="InterPro" id="IPR025410">
    <property type="entry name" value="Lant_dehyd"/>
</dbReference>
<accession>A0A7D4CHJ2</accession>
<dbReference type="Pfam" id="PF13575">
    <property type="entry name" value="DUF4135"/>
    <property type="match status" value="1"/>
</dbReference>
<dbReference type="CDD" id="cd04792">
    <property type="entry name" value="LanM-like"/>
    <property type="match status" value="1"/>
</dbReference>
<dbReference type="EMBL" id="CP048104">
    <property type="protein sequence ID" value="QKG85534.1"/>
    <property type="molecule type" value="Genomic_DNA"/>
</dbReference>
<feature type="domain" description="Lantibiotic biosynthesis protein dehydration" evidence="1">
    <location>
        <begin position="204"/>
        <end position="577"/>
    </location>
</feature>
<reference evidence="2 3" key="1">
    <citation type="submission" date="2020-01" db="EMBL/GenBank/DDBJ databases">
        <authorList>
            <person name="Gulvik C.A."/>
            <person name="Batra D.G."/>
        </authorList>
    </citation>
    <scope>NUCLEOTIDE SEQUENCE [LARGE SCALE GENOMIC DNA]</scope>
    <source>
        <strain evidence="2 3">W9323</strain>
    </source>
</reference>
<gene>
    <name evidence="2" type="primary">lanM</name>
    <name evidence="2" type="ORF">GXN76_14450</name>
</gene>
<name>A0A7D4CHJ2_9BACL</name>
<evidence type="ECO:0000259" key="1">
    <source>
        <dbReference type="Pfam" id="PF13575"/>
    </source>
</evidence>
<protein>
    <submittedName>
        <fullName evidence="2">Type 2 lantipeptide synthetase LanM</fullName>
    </submittedName>
</protein>